<sequence length="86" mass="9362">MTMQLMITALFSIAEIFALGVITASLRSVLPRLSELRHAAEHGSPQHVINWRVITIDVIRAPAQVSVLPVRAKALPARSPAWRAAA</sequence>
<protein>
    <recommendedName>
        <fullName evidence="3">CNNM transmembrane domain-containing protein</fullName>
    </recommendedName>
</protein>
<name>A0ABU8S424_9SPHN</name>
<evidence type="ECO:0000313" key="2">
    <source>
        <dbReference type="Proteomes" id="UP001379235"/>
    </source>
</evidence>
<proteinExistence type="predicted"/>
<organism evidence="1 2">
    <name type="scientific">Novosphingobium aquae</name>
    <dbReference type="NCBI Taxonomy" id="3133435"/>
    <lineage>
        <taxon>Bacteria</taxon>
        <taxon>Pseudomonadati</taxon>
        <taxon>Pseudomonadota</taxon>
        <taxon>Alphaproteobacteria</taxon>
        <taxon>Sphingomonadales</taxon>
        <taxon>Sphingomonadaceae</taxon>
        <taxon>Novosphingobium</taxon>
    </lineage>
</organism>
<dbReference type="Proteomes" id="UP001379235">
    <property type="component" value="Unassembled WGS sequence"/>
</dbReference>
<dbReference type="RefSeq" id="WP_339964303.1">
    <property type="nucleotide sequence ID" value="NZ_JBBHJY010000001.1"/>
</dbReference>
<reference evidence="1 2" key="1">
    <citation type="submission" date="2024-03" db="EMBL/GenBank/DDBJ databases">
        <authorList>
            <person name="Jo J.-H."/>
        </authorList>
    </citation>
    <scope>NUCLEOTIDE SEQUENCE [LARGE SCALE GENOMIC DNA]</scope>
    <source>
        <strain evidence="1 2">AS3R-12</strain>
    </source>
</reference>
<gene>
    <name evidence="1" type="ORF">WG900_02065</name>
</gene>
<accession>A0ABU8S424</accession>
<evidence type="ECO:0008006" key="3">
    <source>
        <dbReference type="Google" id="ProtNLM"/>
    </source>
</evidence>
<comment type="caution">
    <text evidence="1">The sequence shown here is derived from an EMBL/GenBank/DDBJ whole genome shotgun (WGS) entry which is preliminary data.</text>
</comment>
<keyword evidence="2" id="KW-1185">Reference proteome</keyword>
<evidence type="ECO:0000313" key="1">
    <source>
        <dbReference type="EMBL" id="MEJ6008697.1"/>
    </source>
</evidence>
<dbReference type="EMBL" id="JBBHJY010000001">
    <property type="protein sequence ID" value="MEJ6008697.1"/>
    <property type="molecule type" value="Genomic_DNA"/>
</dbReference>